<evidence type="ECO:0000256" key="1">
    <source>
        <dbReference type="SAM" id="Coils"/>
    </source>
</evidence>
<proteinExistence type="predicted"/>
<dbReference type="Proteomes" id="UP000028481">
    <property type="component" value="Chromosome"/>
</dbReference>
<dbReference type="AlphaFoldDB" id="A0A075WRF9"/>
<dbReference type="Pfam" id="PF20362">
    <property type="entry name" value="DUF6657"/>
    <property type="match status" value="1"/>
</dbReference>
<organism evidence="2 3">
    <name type="scientific">Thermodesulfobacterium commune DSM 2178</name>
    <dbReference type="NCBI Taxonomy" id="289377"/>
    <lineage>
        <taxon>Bacteria</taxon>
        <taxon>Pseudomonadati</taxon>
        <taxon>Thermodesulfobacteriota</taxon>
        <taxon>Thermodesulfobacteria</taxon>
        <taxon>Thermodesulfobacteriales</taxon>
        <taxon>Thermodesulfobacteriaceae</taxon>
        <taxon>Thermodesulfobacterium</taxon>
    </lineage>
</organism>
<gene>
    <name evidence="2" type="ORF">HL41_03345</name>
</gene>
<evidence type="ECO:0000313" key="2">
    <source>
        <dbReference type="EMBL" id="AIH03894.1"/>
    </source>
</evidence>
<name>A0A075WRF9_9BACT</name>
<feature type="coiled-coil region" evidence="1">
    <location>
        <begin position="22"/>
        <end position="61"/>
    </location>
</feature>
<dbReference type="InterPro" id="IPR046598">
    <property type="entry name" value="DUF6657"/>
</dbReference>
<reference evidence="2 3" key="1">
    <citation type="journal article" date="2015" name="Genome Announc.">
        <title>Genome Sequence of a Sulfate-Reducing Thermophilic Bacterium, Thermodesulfobacterium commune DSM 2178T (Phylum Thermodesulfobacteria).</title>
        <authorList>
            <person name="Bhatnagar S."/>
            <person name="Badger J.H."/>
            <person name="Madupu R."/>
            <person name="Khouri H.M."/>
            <person name="O'Connor E.M."/>
            <person name="Robb F.T."/>
            <person name="Ward N.L."/>
            <person name="Eisen J.A."/>
        </authorList>
    </citation>
    <scope>NUCLEOTIDE SEQUENCE [LARGE SCALE GENOMIC DNA]</scope>
    <source>
        <strain evidence="2 3">DSM 2178</strain>
    </source>
</reference>
<dbReference type="EMBL" id="CP008796">
    <property type="protein sequence ID" value="AIH03894.1"/>
    <property type="molecule type" value="Genomic_DNA"/>
</dbReference>
<dbReference type="HOGENOM" id="CLU_120033_0_0_0"/>
<dbReference type="STRING" id="289377.HL41_03345"/>
<dbReference type="RefSeq" id="WP_038062915.1">
    <property type="nucleotide sequence ID" value="NZ_CP008796.1"/>
</dbReference>
<protein>
    <submittedName>
        <fullName evidence="2">Uncharacterized protein</fullName>
    </submittedName>
</protein>
<evidence type="ECO:0000313" key="3">
    <source>
        <dbReference type="Proteomes" id="UP000028481"/>
    </source>
</evidence>
<keyword evidence="3" id="KW-1185">Reference proteome</keyword>
<dbReference type="KEGG" id="tcm:HL41_03345"/>
<dbReference type="eggNOG" id="ENOG503307R">
    <property type="taxonomic scope" value="Bacteria"/>
</dbReference>
<dbReference type="PaxDb" id="289377-HL41_03345"/>
<dbReference type="OrthoDB" id="1722738at2"/>
<sequence length="200" mass="23663">MPDEIRSTLEIALEKAEKIGKASKEELKLIELQEEAQRLAAKFLREELSDFHERLETMLKDRKPQEKKAILKGMVQVFLRNIVLPLNEDQLEDGKKALKGLKLLFDKMPDMDRLLKEIEKLLIQYNTHKETIYQQMVERFSAEIEMIEQALSSQLGAEVHVDPENHPKFKEEWRKIKEKLDEEYNRQLEYLKGIFNKIVS</sequence>
<accession>A0A075WRF9</accession>
<keyword evidence="1" id="KW-0175">Coiled coil</keyword>